<organism evidence="2 3">
    <name type="scientific">Barnesiella viscericola</name>
    <dbReference type="NCBI Taxonomy" id="397865"/>
    <lineage>
        <taxon>Bacteria</taxon>
        <taxon>Pseudomonadati</taxon>
        <taxon>Bacteroidota</taxon>
        <taxon>Bacteroidia</taxon>
        <taxon>Bacteroidales</taxon>
        <taxon>Barnesiellaceae</taxon>
        <taxon>Barnesiella</taxon>
    </lineage>
</organism>
<dbReference type="Proteomes" id="UP000757103">
    <property type="component" value="Unassembled WGS sequence"/>
</dbReference>
<reference evidence="2" key="2">
    <citation type="submission" date="2021-09" db="EMBL/GenBank/DDBJ databases">
        <authorList>
            <person name="Gilroy R."/>
        </authorList>
    </citation>
    <scope>NUCLEOTIDE SEQUENCE</scope>
    <source>
        <strain evidence="2">CHK121-7720</strain>
    </source>
</reference>
<dbReference type="AlphaFoldDB" id="A0A921MQR9"/>
<gene>
    <name evidence="2" type="ORF">K8U91_02605</name>
</gene>
<evidence type="ECO:0000313" key="3">
    <source>
        <dbReference type="Proteomes" id="UP000757103"/>
    </source>
</evidence>
<reference evidence="2" key="1">
    <citation type="journal article" date="2021" name="PeerJ">
        <title>Extensive microbial diversity within the chicken gut microbiome revealed by metagenomics and culture.</title>
        <authorList>
            <person name="Gilroy R."/>
            <person name="Ravi A."/>
            <person name="Getino M."/>
            <person name="Pursley I."/>
            <person name="Horton D.L."/>
            <person name="Alikhan N.F."/>
            <person name="Baker D."/>
            <person name="Gharbi K."/>
            <person name="Hall N."/>
            <person name="Watson M."/>
            <person name="Adriaenssens E.M."/>
            <person name="Foster-Nyarko E."/>
            <person name="Jarju S."/>
            <person name="Secka A."/>
            <person name="Antonio M."/>
            <person name="Oren A."/>
            <person name="Chaudhuri R.R."/>
            <person name="La Ragione R."/>
            <person name="Hildebrand F."/>
            <person name="Pallen M.J."/>
        </authorList>
    </citation>
    <scope>NUCLEOTIDE SEQUENCE</scope>
    <source>
        <strain evidence="2">CHK121-7720</strain>
    </source>
</reference>
<feature type="chain" id="PRO_5037870222" evidence="1">
    <location>
        <begin position="21"/>
        <end position="296"/>
    </location>
</feature>
<sequence>MKKIIAIILSACLFPAMLWAEDKEQKQYLPEEGDWALGIDVVPILKYIGNAFNGTNGSNELSHVGGTPFTSGKFGGQGLMPTVSIMGKYMLTDEWAVRANVGLMISSANDKAYSIDDKALAENPFSEAKVVDGARYDRNGMSMLLGAEYRKGSRRIQGVFGAGLLFAFQNSKETYSWGNALTEINQSPTSHSFANMPTLPSGYRALTQNEAGSNFYLGVTGSAGVEWFVAPKIALGAEVNLSLYYIFGTQTYVESEGYNATLGKVETRTDLYAPGSNGIYFGTESLGGSLYMTFYF</sequence>
<evidence type="ECO:0000256" key="1">
    <source>
        <dbReference type="SAM" id="SignalP"/>
    </source>
</evidence>
<feature type="signal peptide" evidence="1">
    <location>
        <begin position="1"/>
        <end position="20"/>
    </location>
</feature>
<accession>A0A921MQR9</accession>
<protein>
    <submittedName>
        <fullName evidence="2">Uncharacterized protein</fullName>
    </submittedName>
</protein>
<keyword evidence="1" id="KW-0732">Signal</keyword>
<proteinExistence type="predicted"/>
<dbReference type="EMBL" id="DYUD01000010">
    <property type="protein sequence ID" value="HJG88354.1"/>
    <property type="molecule type" value="Genomic_DNA"/>
</dbReference>
<name>A0A921MQR9_9BACT</name>
<comment type="caution">
    <text evidence="2">The sequence shown here is derived from an EMBL/GenBank/DDBJ whole genome shotgun (WGS) entry which is preliminary data.</text>
</comment>
<evidence type="ECO:0000313" key="2">
    <source>
        <dbReference type="EMBL" id="HJG88354.1"/>
    </source>
</evidence>
<dbReference type="RefSeq" id="WP_273305408.1">
    <property type="nucleotide sequence ID" value="NZ_DYUD01000010.1"/>
</dbReference>